<protein>
    <submittedName>
        <fullName evidence="2">Uncharacterized protein</fullName>
    </submittedName>
</protein>
<feature type="region of interest" description="Disordered" evidence="1">
    <location>
        <begin position="1"/>
        <end position="24"/>
    </location>
</feature>
<gene>
    <name evidence="2" type="ORF">SAMN06265340_10332</name>
</gene>
<dbReference type="Proteomes" id="UP000198405">
    <property type="component" value="Unassembled WGS sequence"/>
</dbReference>
<dbReference type="EMBL" id="FZOB01000003">
    <property type="protein sequence ID" value="SNR68697.1"/>
    <property type="molecule type" value="Genomic_DNA"/>
</dbReference>
<dbReference type="RefSeq" id="WP_089322585.1">
    <property type="nucleotide sequence ID" value="NZ_FZOB01000003.1"/>
</dbReference>
<keyword evidence="3" id="KW-1185">Reference proteome</keyword>
<accession>A0A238YC38</accession>
<organism evidence="2 3">
    <name type="scientific">Desulfurobacterium atlanticum</name>
    <dbReference type="NCBI Taxonomy" id="240169"/>
    <lineage>
        <taxon>Bacteria</taxon>
        <taxon>Pseudomonadati</taxon>
        <taxon>Aquificota</taxon>
        <taxon>Aquificia</taxon>
        <taxon>Desulfurobacteriales</taxon>
        <taxon>Desulfurobacteriaceae</taxon>
        <taxon>Desulfurobacterium</taxon>
    </lineage>
</organism>
<reference evidence="3" key="1">
    <citation type="submission" date="2017-06" db="EMBL/GenBank/DDBJ databases">
        <authorList>
            <person name="Varghese N."/>
            <person name="Submissions S."/>
        </authorList>
    </citation>
    <scope>NUCLEOTIDE SEQUENCE [LARGE SCALE GENOMIC DNA]</scope>
    <source>
        <strain evidence="3">DSM 15668</strain>
    </source>
</reference>
<sequence length="88" mass="10016">MAERKGLGENFGVNSPQPKYDPTIIRDDGTRTVLDALKHHFDLYYLTHTPLEEMQPPTEEELKKLTEIEKLPIAPPIPSRSSQTAILF</sequence>
<evidence type="ECO:0000313" key="2">
    <source>
        <dbReference type="EMBL" id="SNR68697.1"/>
    </source>
</evidence>
<evidence type="ECO:0000313" key="3">
    <source>
        <dbReference type="Proteomes" id="UP000198405"/>
    </source>
</evidence>
<proteinExistence type="predicted"/>
<evidence type="ECO:0000256" key="1">
    <source>
        <dbReference type="SAM" id="MobiDB-lite"/>
    </source>
</evidence>
<dbReference type="AlphaFoldDB" id="A0A238YC38"/>
<name>A0A238YC38_9BACT</name>